<dbReference type="Pfam" id="PF08308">
    <property type="entry name" value="PEGA"/>
    <property type="match status" value="1"/>
</dbReference>
<feature type="region of interest" description="Disordered" evidence="1">
    <location>
        <begin position="1"/>
        <end position="23"/>
    </location>
</feature>
<proteinExistence type="predicted"/>
<dbReference type="AlphaFoldDB" id="A0A3A8MYY8"/>
<feature type="compositionally biased region" description="Pro residues" evidence="1">
    <location>
        <begin position="1"/>
        <end position="20"/>
    </location>
</feature>
<feature type="region of interest" description="Disordered" evidence="1">
    <location>
        <begin position="125"/>
        <end position="147"/>
    </location>
</feature>
<dbReference type="Proteomes" id="UP000273405">
    <property type="component" value="Unassembled WGS sequence"/>
</dbReference>
<dbReference type="RefSeq" id="WP_120628857.1">
    <property type="nucleotide sequence ID" value="NZ_RAWG01000264.1"/>
</dbReference>
<name>A0A3A8MYY8_9BACT</name>
<reference evidence="4" key="1">
    <citation type="submission" date="2018-09" db="EMBL/GenBank/DDBJ databases">
        <authorList>
            <person name="Livingstone P.G."/>
            <person name="Whitworth D.E."/>
        </authorList>
    </citation>
    <scope>NUCLEOTIDE SEQUENCE [LARGE SCALE GENOMIC DNA]</scope>
    <source>
        <strain evidence="4">CA040B</strain>
    </source>
</reference>
<feature type="domain" description="PEGA" evidence="2">
    <location>
        <begin position="61"/>
        <end position="128"/>
    </location>
</feature>
<sequence length="385" mass="40631">PLPPQSVLPQALPPRDPPPEAQSAWHRTLPGWAMQGAPVLGALLAMWMGLLVGSSNTFAVELSSSPAGATIRVDGRELSETTPTLISQLPSDVEHVLEVSLPGQVPWSQRVKAERGTTLAVHARLTPKRPPAPRANPRASTGQAATSGARYAEGGPFVLSATAHAFRVPQSVAARMRLDPSRTYGLRVEGRVSLGGPMPVAQAAYFLEGGEALPAIDSFGVVGGEEVLLQNTSVLYVFLWDGHPDDNRGALHVHVREQTSGAVTTLLLDPRRYSVAPTEQEAFTLRELDAATTYRVVVRAPAEPARTRGFAGGAVDQVLALHGAGDGPATGPGTLEVLGVNQPTVIRGARWLRLAFPDDDPGDNTGGLTLEVTPVAPLNHQQLGQ</sequence>
<evidence type="ECO:0000313" key="4">
    <source>
        <dbReference type="Proteomes" id="UP000273405"/>
    </source>
</evidence>
<evidence type="ECO:0000313" key="3">
    <source>
        <dbReference type="EMBL" id="RKH37053.1"/>
    </source>
</evidence>
<comment type="caution">
    <text evidence="3">The sequence shown here is derived from an EMBL/GenBank/DDBJ whole genome shotgun (WGS) entry which is preliminary data.</text>
</comment>
<feature type="non-terminal residue" evidence="3">
    <location>
        <position position="1"/>
    </location>
</feature>
<organism evidence="3 4">
    <name type="scientific">Corallococcus sicarius</name>
    <dbReference type="NCBI Taxonomy" id="2316726"/>
    <lineage>
        <taxon>Bacteria</taxon>
        <taxon>Pseudomonadati</taxon>
        <taxon>Myxococcota</taxon>
        <taxon>Myxococcia</taxon>
        <taxon>Myxococcales</taxon>
        <taxon>Cystobacterineae</taxon>
        <taxon>Myxococcaceae</taxon>
        <taxon>Corallococcus</taxon>
    </lineage>
</organism>
<accession>A0A3A8MYY8</accession>
<evidence type="ECO:0000259" key="2">
    <source>
        <dbReference type="Pfam" id="PF08308"/>
    </source>
</evidence>
<evidence type="ECO:0000256" key="1">
    <source>
        <dbReference type="SAM" id="MobiDB-lite"/>
    </source>
</evidence>
<keyword evidence="4" id="KW-1185">Reference proteome</keyword>
<protein>
    <submittedName>
        <fullName evidence="3">PEGA domain-containing protein</fullName>
    </submittedName>
</protein>
<dbReference type="InterPro" id="IPR013229">
    <property type="entry name" value="PEGA"/>
</dbReference>
<dbReference type="OrthoDB" id="5524242at2"/>
<gene>
    <name evidence="3" type="ORF">D7X12_31000</name>
</gene>
<dbReference type="EMBL" id="RAWG01000264">
    <property type="protein sequence ID" value="RKH37053.1"/>
    <property type="molecule type" value="Genomic_DNA"/>
</dbReference>